<feature type="transmembrane region" description="Helical" evidence="1">
    <location>
        <begin position="292"/>
        <end position="311"/>
    </location>
</feature>
<dbReference type="InterPro" id="IPR002656">
    <property type="entry name" value="Acyl_transf_3_dom"/>
</dbReference>
<name>A0A1H4CIX2_9BACT</name>
<sequence length="366" mass="41589">MDQHLLQSRPHFEALDGLRGLAALSIVVFHLYEFITPDYTLSPIGHGYLAVDFFFCLSGFVIGYAYDERAIKLGARQFFLNRLIRLHPMVIWGSVIGLLGFIYDPFSNAVTEAGWIKTTAAFLCSLLMLPSPILPGRGGGLFPLNTPAWSLFQEYIINIFYVLVLLKLPKRWLTGFFIVSAIWLSWVAQYRGWIITGWDAPTFYDGFARVSCSFLAGLVVYRFGLIIRHRINFLLIAALLLGVFIFPHRNNDWITEMFIVLFVFPLLLALGAGAMVHGWIKACCVFIGRLSYPLYMTHIWLVWIFGNYLNVAKPDKTSMYTVAAGIFIASCLLGYIALKFYDEPVRAWLTKRLTRRLQAEKVPAGK</sequence>
<proteinExistence type="predicted"/>
<keyword evidence="3" id="KW-0012">Acyltransferase</keyword>
<dbReference type="OrthoDB" id="9796461at2"/>
<feature type="transmembrane region" description="Helical" evidence="1">
    <location>
        <begin position="173"/>
        <end position="194"/>
    </location>
</feature>
<dbReference type="RefSeq" id="WP_089762319.1">
    <property type="nucleotide sequence ID" value="NZ_BKAT01000007.1"/>
</dbReference>
<feature type="transmembrane region" description="Helical" evidence="1">
    <location>
        <begin position="47"/>
        <end position="66"/>
    </location>
</feature>
<feature type="transmembrane region" description="Helical" evidence="1">
    <location>
        <begin position="206"/>
        <end position="224"/>
    </location>
</feature>
<keyword evidence="1" id="KW-0472">Membrane</keyword>
<dbReference type="GO" id="GO:0016747">
    <property type="term" value="F:acyltransferase activity, transferring groups other than amino-acyl groups"/>
    <property type="evidence" value="ECO:0007669"/>
    <property type="project" value="InterPro"/>
</dbReference>
<feature type="transmembrane region" description="Helical" evidence="1">
    <location>
        <begin position="146"/>
        <end position="166"/>
    </location>
</feature>
<dbReference type="InterPro" id="IPR050879">
    <property type="entry name" value="Acyltransferase_3"/>
</dbReference>
<keyword evidence="3" id="KW-0808">Transferase</keyword>
<dbReference type="Pfam" id="PF01757">
    <property type="entry name" value="Acyl_transf_3"/>
    <property type="match status" value="1"/>
</dbReference>
<keyword evidence="1" id="KW-0812">Transmembrane</keyword>
<dbReference type="PANTHER" id="PTHR23028:SF134">
    <property type="entry name" value="PUTATIVE (AFU_ORTHOLOGUE AFUA_4G08520)-RELATED"/>
    <property type="match status" value="1"/>
</dbReference>
<evidence type="ECO:0000259" key="2">
    <source>
        <dbReference type="Pfam" id="PF01757"/>
    </source>
</evidence>
<dbReference type="Proteomes" id="UP000199656">
    <property type="component" value="Unassembled WGS sequence"/>
</dbReference>
<keyword evidence="3" id="KW-0378">Hydrolase</keyword>
<feature type="transmembrane region" description="Helical" evidence="1">
    <location>
        <begin position="231"/>
        <end position="247"/>
    </location>
</feature>
<dbReference type="AlphaFoldDB" id="A0A1H4CIX2"/>
<feature type="transmembrane region" description="Helical" evidence="1">
    <location>
        <begin position="259"/>
        <end position="280"/>
    </location>
</feature>
<dbReference type="GO" id="GO:0016787">
    <property type="term" value="F:hydrolase activity"/>
    <property type="evidence" value="ECO:0007669"/>
    <property type="project" value="UniProtKB-KW"/>
</dbReference>
<feature type="domain" description="Acyltransferase 3" evidence="2">
    <location>
        <begin position="13"/>
        <end position="336"/>
    </location>
</feature>
<organism evidence="3 4">
    <name type="scientific">Chitinophaga terrae</name>
    <name type="common">ex Kim and Jung 2007</name>
    <dbReference type="NCBI Taxonomy" id="408074"/>
    <lineage>
        <taxon>Bacteria</taxon>
        <taxon>Pseudomonadati</taxon>
        <taxon>Bacteroidota</taxon>
        <taxon>Chitinophagia</taxon>
        <taxon>Chitinophagales</taxon>
        <taxon>Chitinophagaceae</taxon>
        <taxon>Chitinophaga</taxon>
    </lineage>
</organism>
<dbReference type="PANTHER" id="PTHR23028">
    <property type="entry name" value="ACETYLTRANSFERASE"/>
    <property type="match status" value="1"/>
</dbReference>
<feature type="transmembrane region" description="Helical" evidence="1">
    <location>
        <begin position="86"/>
        <end position="103"/>
    </location>
</feature>
<keyword evidence="4" id="KW-1185">Reference proteome</keyword>
<evidence type="ECO:0000256" key="1">
    <source>
        <dbReference type="SAM" id="Phobius"/>
    </source>
</evidence>
<reference evidence="4" key="1">
    <citation type="submission" date="2016-10" db="EMBL/GenBank/DDBJ databases">
        <authorList>
            <person name="Varghese N."/>
            <person name="Submissions S."/>
        </authorList>
    </citation>
    <scope>NUCLEOTIDE SEQUENCE [LARGE SCALE GENOMIC DNA]</scope>
    <source>
        <strain evidence="4">DSM 23920</strain>
    </source>
</reference>
<accession>A0A1H4CIX2</accession>
<feature type="transmembrane region" description="Helical" evidence="1">
    <location>
        <begin position="317"/>
        <end position="338"/>
    </location>
</feature>
<gene>
    <name evidence="3" type="ORF">SAMN05660909_02665</name>
</gene>
<protein>
    <submittedName>
        <fullName evidence="3">Peptidoglycan/LPS O-acetylase OafA/YrhL, contains acyltransferase and SGNH-hydrolase domains</fullName>
    </submittedName>
</protein>
<evidence type="ECO:0000313" key="3">
    <source>
        <dbReference type="EMBL" id="SEA60284.1"/>
    </source>
</evidence>
<keyword evidence="1" id="KW-1133">Transmembrane helix</keyword>
<evidence type="ECO:0000313" key="4">
    <source>
        <dbReference type="Proteomes" id="UP000199656"/>
    </source>
</evidence>
<dbReference type="STRING" id="408074.SAMN05660909_02665"/>
<dbReference type="EMBL" id="FNRL01000010">
    <property type="protein sequence ID" value="SEA60284.1"/>
    <property type="molecule type" value="Genomic_DNA"/>
</dbReference>